<reference evidence="8 9" key="1">
    <citation type="submission" date="2020-04" db="EMBL/GenBank/DDBJ databases">
        <authorList>
            <person name="Wallbank WR R."/>
            <person name="Pardo Diaz C."/>
            <person name="Kozak K."/>
            <person name="Martin S."/>
            <person name="Jiggins C."/>
            <person name="Moest M."/>
            <person name="Warren A I."/>
            <person name="Byers J.R.P. K."/>
            <person name="Montejo-Kovacevich G."/>
            <person name="Yen C E."/>
        </authorList>
    </citation>
    <scope>NUCLEOTIDE SEQUENCE [LARGE SCALE GENOMIC DNA]</scope>
</reference>
<evidence type="ECO:0000313" key="9">
    <source>
        <dbReference type="Proteomes" id="UP000494106"/>
    </source>
</evidence>
<dbReference type="Gene3D" id="3.10.10.10">
    <property type="entry name" value="HIV Type 1 Reverse Transcriptase, subunit A, domain 1"/>
    <property type="match status" value="1"/>
</dbReference>
<dbReference type="GO" id="GO:0004519">
    <property type="term" value="F:endonuclease activity"/>
    <property type="evidence" value="ECO:0007669"/>
    <property type="project" value="UniProtKB-KW"/>
</dbReference>
<protein>
    <recommendedName>
        <fullName evidence="1">RNA-directed DNA polymerase</fullName>
        <ecNumber evidence="1">2.7.7.49</ecNumber>
    </recommendedName>
</protein>
<dbReference type="Proteomes" id="UP000494106">
    <property type="component" value="Unassembled WGS sequence"/>
</dbReference>
<dbReference type="GO" id="GO:0003964">
    <property type="term" value="F:RNA-directed DNA polymerase activity"/>
    <property type="evidence" value="ECO:0007669"/>
    <property type="project" value="UniProtKB-KW"/>
</dbReference>
<evidence type="ECO:0000256" key="2">
    <source>
        <dbReference type="ARBA" id="ARBA00022695"/>
    </source>
</evidence>
<gene>
    <name evidence="8" type="ORF">APLA_LOCUS11877</name>
</gene>
<accession>A0A8S1AV18</accession>
<dbReference type="EMBL" id="CADEBC010000535">
    <property type="protein sequence ID" value="CAB3248810.1"/>
    <property type="molecule type" value="Genomic_DNA"/>
</dbReference>
<dbReference type="SUPFAM" id="SSF56672">
    <property type="entry name" value="DNA/RNA polymerases"/>
    <property type="match status" value="1"/>
</dbReference>
<dbReference type="Pfam" id="PF17921">
    <property type="entry name" value="Integrase_H2C2"/>
    <property type="match status" value="1"/>
</dbReference>
<evidence type="ECO:0000256" key="1">
    <source>
        <dbReference type="ARBA" id="ARBA00012493"/>
    </source>
</evidence>
<dbReference type="InterPro" id="IPR050951">
    <property type="entry name" value="Retrovirus_Pol_polyprotein"/>
</dbReference>
<organism evidence="8 9">
    <name type="scientific">Arctia plantaginis</name>
    <name type="common">Wood tiger moth</name>
    <name type="synonym">Phalaena plantaginis</name>
    <dbReference type="NCBI Taxonomy" id="874455"/>
    <lineage>
        <taxon>Eukaryota</taxon>
        <taxon>Metazoa</taxon>
        <taxon>Ecdysozoa</taxon>
        <taxon>Arthropoda</taxon>
        <taxon>Hexapoda</taxon>
        <taxon>Insecta</taxon>
        <taxon>Pterygota</taxon>
        <taxon>Neoptera</taxon>
        <taxon>Endopterygota</taxon>
        <taxon>Lepidoptera</taxon>
        <taxon>Glossata</taxon>
        <taxon>Ditrysia</taxon>
        <taxon>Noctuoidea</taxon>
        <taxon>Erebidae</taxon>
        <taxon>Arctiinae</taxon>
        <taxon>Arctia</taxon>
    </lineage>
</organism>
<feature type="domain" description="Reverse transcriptase" evidence="7">
    <location>
        <begin position="522"/>
        <end position="704"/>
    </location>
</feature>
<keyword evidence="2" id="KW-0808">Transferase</keyword>
<dbReference type="InterPro" id="IPR041577">
    <property type="entry name" value="RT_RNaseH_2"/>
</dbReference>
<dbReference type="AlphaFoldDB" id="A0A8S1AV18"/>
<dbReference type="InterPro" id="IPR041588">
    <property type="entry name" value="Integrase_H2C2"/>
</dbReference>
<dbReference type="FunFam" id="3.30.70.270:FF:000026">
    <property type="entry name" value="Transposon Ty3-G Gag-Pol polyprotein"/>
    <property type="match status" value="1"/>
</dbReference>
<dbReference type="EC" id="2.7.7.49" evidence="1"/>
<dbReference type="Gene3D" id="1.10.340.70">
    <property type="match status" value="1"/>
</dbReference>
<dbReference type="Pfam" id="PF00078">
    <property type="entry name" value="RVT_1"/>
    <property type="match status" value="1"/>
</dbReference>
<dbReference type="PANTHER" id="PTHR37984:SF5">
    <property type="entry name" value="PROTEIN NYNRIN-LIKE"/>
    <property type="match status" value="1"/>
</dbReference>
<keyword evidence="3" id="KW-0540">Nuclease</keyword>
<dbReference type="Pfam" id="PF17919">
    <property type="entry name" value="RT_RNaseH_2"/>
    <property type="match status" value="1"/>
</dbReference>
<keyword evidence="4" id="KW-0378">Hydrolase</keyword>
<dbReference type="FunFam" id="3.10.20.370:FF:000001">
    <property type="entry name" value="Retrovirus-related Pol polyprotein from transposon 17.6-like protein"/>
    <property type="match status" value="1"/>
</dbReference>
<dbReference type="CDD" id="cd09274">
    <property type="entry name" value="RNase_HI_RT_Ty3"/>
    <property type="match status" value="1"/>
</dbReference>
<keyword evidence="5" id="KW-0695">RNA-directed DNA polymerase</keyword>
<evidence type="ECO:0000259" key="7">
    <source>
        <dbReference type="PROSITE" id="PS50878"/>
    </source>
</evidence>
<dbReference type="Gene3D" id="3.30.70.270">
    <property type="match status" value="2"/>
</dbReference>
<dbReference type="OrthoDB" id="8022549at2759"/>
<evidence type="ECO:0000256" key="6">
    <source>
        <dbReference type="ARBA" id="ARBA00023268"/>
    </source>
</evidence>
<dbReference type="InterPro" id="IPR000477">
    <property type="entry name" value="RT_dom"/>
</dbReference>
<keyword evidence="9" id="KW-1185">Reference proteome</keyword>
<evidence type="ECO:0000256" key="4">
    <source>
        <dbReference type="ARBA" id="ARBA00022759"/>
    </source>
</evidence>
<evidence type="ECO:0000313" key="8">
    <source>
        <dbReference type="EMBL" id="CAB3248810.1"/>
    </source>
</evidence>
<dbReference type="InterPro" id="IPR043128">
    <property type="entry name" value="Rev_trsase/Diguanyl_cyclase"/>
</dbReference>
<evidence type="ECO:0000256" key="3">
    <source>
        <dbReference type="ARBA" id="ARBA00022722"/>
    </source>
</evidence>
<comment type="caution">
    <text evidence="8">The sequence shown here is derived from an EMBL/GenBank/DDBJ whole genome shotgun (WGS) entry which is preliminary data.</text>
</comment>
<dbReference type="InterPro" id="IPR043502">
    <property type="entry name" value="DNA/RNA_pol_sf"/>
</dbReference>
<dbReference type="PANTHER" id="PTHR37984">
    <property type="entry name" value="PROTEIN CBG26694"/>
    <property type="match status" value="1"/>
</dbReference>
<sequence>MEKYQFEFKLLPGSDGKSNIFSITSITTEDNKVFAIPEELQAVGHHKEIIKTSIYAKVKNSLKKRYQTRKVWITMTEELTNIYNDGDGNLQFGDQYLEELVEGNSAQKTETNTLEQLFEKFVEITQENKQQSLKQIADKCIIEKFTSKNSNAKLWIDMFEKECLRLEVTKDQKKIEVLRLFMDKSCADWYSSMIMKLTLNSEWCTWKNKFCETFANKGWNPVSYALLFKYKEGSLLEYAINKEKLLLDMRTSIDTGTLIDLIASGLPEFILNRIDREILKETTDLFNEVSKYEHMVNKKSFIVRRGYINQKTYSSNVSLINAKLLRLKGKGNNLNKADLVTINGVKKASGLTNLKIKIFEIEKEVDVYIIDDQNFKYEFLIGLDLIKTFKLIQTEDLKIIQKERKKYQIEEKAKSSEITYTLRNNEENKEILKECKVNFNEHVKEEDFKIKINHLDEKEKYEINKLVRKYGSIFAKDKYDVGTVHGYEARIDLLVEKYCSKRPYRCTMEDKKEIEQQIAKLLESGLIEESYSPFAAPVTLAYKKEENKKSRLCIDFRELNKILVPQAQPFPLIEDLVAKTRNCKYFTTLDINSAFWSIPMRLEDRKKTGFVTQEGHFQWTCLPFGLKTSPAIFQRILSNILRKYKLTDFAVNYIDDILIFSNTFDEHINHLTQLLEAIKLEGFRLKFTKCTFASDSVKYLGHIIQNNTVKPLKDNLVSIRNFPTPKTQKNVRQFLGKINFYHEYIPRSAIILDPLHNLLRKNQKFVWTEECQKSFDMIKNLLCSQPVLEVFDQNLTINIYTDASIEGVGAILKQIQPDGKEKPVAYFSKKLNEAQKKKKAIYLECLAIKEAVRYWQYWLIGKSFTVYSDHKPLENMNLKSRTDEELGDLSYYLSQYEFKIKYAPGRKNIEADCLSRNPVLEPDDNTDEQLKIVNFIDMKDIIKDQEKNIRTQNNKNKLIEKQNILFKNIGGKEKIVISEEFSSNFFKTIHENMCHIGIRQMQKMVSPYYSARNLTTNIRKICRNCEVCIKNKSRGYDKFGLMSHLGPATKPFEIVSIDTIGGFGGSRSTKRYLHLLVDHFTRMEEELRSSYRPLTPSVIYNKYVKLSI</sequence>
<name>A0A8S1AV18_ARCPL</name>
<evidence type="ECO:0000256" key="5">
    <source>
        <dbReference type="ARBA" id="ARBA00022918"/>
    </source>
</evidence>
<proteinExistence type="predicted"/>
<keyword evidence="6" id="KW-0511">Multifunctional enzyme</keyword>
<dbReference type="CDD" id="cd01647">
    <property type="entry name" value="RT_LTR"/>
    <property type="match status" value="1"/>
</dbReference>
<keyword evidence="2" id="KW-0548">Nucleotidyltransferase</keyword>
<keyword evidence="4" id="KW-0255">Endonuclease</keyword>
<dbReference type="PROSITE" id="PS50878">
    <property type="entry name" value="RT_POL"/>
    <property type="match status" value="1"/>
</dbReference>